<evidence type="ECO:0000256" key="2">
    <source>
        <dbReference type="ARBA" id="ARBA00012438"/>
    </source>
</evidence>
<feature type="transmembrane region" description="Helical" evidence="9">
    <location>
        <begin position="6"/>
        <end position="30"/>
    </location>
</feature>
<keyword evidence="7" id="KW-0067">ATP-binding</keyword>
<dbReference type="PRINTS" id="PR00344">
    <property type="entry name" value="BCTRLSENSOR"/>
</dbReference>
<keyword evidence="5" id="KW-0547">Nucleotide-binding</keyword>
<keyword evidence="9" id="KW-0812">Transmembrane</keyword>
<feature type="transmembrane region" description="Helical" evidence="9">
    <location>
        <begin position="119"/>
        <end position="151"/>
    </location>
</feature>
<comment type="catalytic activity">
    <reaction evidence="1">
        <text>ATP + protein L-histidine = ADP + protein N-phospho-L-histidine.</text>
        <dbReference type="EC" id="2.7.13.3"/>
    </reaction>
</comment>
<evidence type="ECO:0000256" key="8">
    <source>
        <dbReference type="ARBA" id="ARBA00023012"/>
    </source>
</evidence>
<dbReference type="AlphaFoldDB" id="A0A6M0Q976"/>
<evidence type="ECO:0000256" key="1">
    <source>
        <dbReference type="ARBA" id="ARBA00000085"/>
    </source>
</evidence>
<proteinExistence type="predicted"/>
<keyword evidence="4" id="KW-0808">Transferase</keyword>
<keyword evidence="6 11" id="KW-0418">Kinase</keyword>
<dbReference type="PANTHER" id="PTHR43065:SF10">
    <property type="entry name" value="PEROXIDE STRESS-ACTIVATED HISTIDINE KINASE MAK3"/>
    <property type="match status" value="1"/>
</dbReference>
<dbReference type="Gene3D" id="3.30.450.20">
    <property type="entry name" value="PAS domain"/>
    <property type="match status" value="1"/>
</dbReference>
<dbReference type="Gene3D" id="1.10.287.130">
    <property type="match status" value="1"/>
</dbReference>
<evidence type="ECO:0000256" key="5">
    <source>
        <dbReference type="ARBA" id="ARBA00022741"/>
    </source>
</evidence>
<protein>
    <recommendedName>
        <fullName evidence="2">histidine kinase</fullName>
        <ecNumber evidence="2">2.7.13.3</ecNumber>
    </recommendedName>
</protein>
<dbReference type="InterPro" id="IPR036097">
    <property type="entry name" value="HisK_dim/P_sf"/>
</dbReference>
<dbReference type="Proteomes" id="UP000481043">
    <property type="component" value="Unassembled WGS sequence"/>
</dbReference>
<dbReference type="InterPro" id="IPR036890">
    <property type="entry name" value="HATPase_C_sf"/>
</dbReference>
<dbReference type="EMBL" id="JAAIWM010000005">
    <property type="protein sequence ID" value="NEY72853.1"/>
    <property type="molecule type" value="Genomic_DNA"/>
</dbReference>
<keyword evidence="8" id="KW-0902">Two-component regulatory system</keyword>
<feature type="transmembrane region" description="Helical" evidence="9">
    <location>
        <begin position="79"/>
        <end position="98"/>
    </location>
</feature>
<dbReference type="PANTHER" id="PTHR43065">
    <property type="entry name" value="SENSOR HISTIDINE KINASE"/>
    <property type="match status" value="1"/>
</dbReference>
<dbReference type="SMART" id="SM00388">
    <property type="entry name" value="HisKA"/>
    <property type="match status" value="1"/>
</dbReference>
<dbReference type="InterPro" id="IPR003594">
    <property type="entry name" value="HATPase_dom"/>
</dbReference>
<dbReference type="SUPFAM" id="SSF47384">
    <property type="entry name" value="Homodimeric domain of signal transducing histidine kinase"/>
    <property type="match status" value="1"/>
</dbReference>
<dbReference type="Pfam" id="PF02518">
    <property type="entry name" value="HATPase_c"/>
    <property type="match status" value="1"/>
</dbReference>
<dbReference type="Gene3D" id="3.30.565.10">
    <property type="entry name" value="Histidine kinase-like ATPase, C-terminal domain"/>
    <property type="match status" value="1"/>
</dbReference>
<evidence type="ECO:0000313" key="12">
    <source>
        <dbReference type="Proteomes" id="UP000481043"/>
    </source>
</evidence>
<evidence type="ECO:0000256" key="7">
    <source>
        <dbReference type="ARBA" id="ARBA00022840"/>
    </source>
</evidence>
<dbReference type="GO" id="GO:0005524">
    <property type="term" value="F:ATP binding"/>
    <property type="evidence" value="ECO:0007669"/>
    <property type="project" value="UniProtKB-KW"/>
</dbReference>
<organism evidence="11 12">
    <name type="scientific">Bacillus mesophilus</name>
    <dbReference type="NCBI Taxonomy" id="1808955"/>
    <lineage>
        <taxon>Bacteria</taxon>
        <taxon>Bacillati</taxon>
        <taxon>Bacillota</taxon>
        <taxon>Bacilli</taxon>
        <taxon>Bacillales</taxon>
        <taxon>Bacillaceae</taxon>
        <taxon>Bacillus</taxon>
    </lineage>
</organism>
<sequence length="514" mass="57868">MDSAIYLAIIFIYGIDMALTILFFSSVVDAVIRHKTALWKHLFNFSTYALTIAVAYFAYTRSGGTVGLFDLANTHSYFITLLSYFLCNVLLVGLYFLIATGDRTFSIAKSLIKDGYSTYLVTLALALILTILLGASPIPGLVIFTCVIVSLSLGFREYKFLVDNVTNDKIYREQILNSLPIGIITLDQYKESLTLNTFAKKLLNMDEREVYKAIKKQKQPTNHSFWEFLASEEINTNVKLPFLDDQQSYQLLASQAKLLNHQEDHIGKILYFIDITDVDYLQKRIHQSEKLALLGELSAGAAHEIRNPLTVIKGFITLANEELNEADREKYHIALLLKEFDRINSIIEEMLLIAKPGAPMITETYLQDLLEEIVPLVKESAPSQDLTFMIDLDRTPLHVDAKQITQVIYNLIRNSSEAIGHTGTIRIYSEVDSHFYHLYIEDTGSGIPENLQKNIFDPFLTAKETGTGLGLTIVQRIIENHQGEIKLHSSSENGTTFVITLPLSRDTGTGTLSQ</sequence>
<feature type="domain" description="Histidine kinase" evidence="10">
    <location>
        <begin position="300"/>
        <end position="505"/>
    </location>
</feature>
<dbReference type="PROSITE" id="PS50109">
    <property type="entry name" value="HIS_KIN"/>
    <property type="match status" value="1"/>
</dbReference>
<evidence type="ECO:0000256" key="4">
    <source>
        <dbReference type="ARBA" id="ARBA00022679"/>
    </source>
</evidence>
<dbReference type="InterPro" id="IPR004358">
    <property type="entry name" value="Sig_transdc_His_kin-like_C"/>
</dbReference>
<keyword evidence="9" id="KW-0472">Membrane</keyword>
<feature type="transmembrane region" description="Helical" evidence="9">
    <location>
        <begin position="42"/>
        <end position="59"/>
    </location>
</feature>
<keyword evidence="9" id="KW-1133">Transmembrane helix</keyword>
<evidence type="ECO:0000256" key="3">
    <source>
        <dbReference type="ARBA" id="ARBA00022553"/>
    </source>
</evidence>
<evidence type="ECO:0000259" key="10">
    <source>
        <dbReference type="PROSITE" id="PS50109"/>
    </source>
</evidence>
<dbReference type="CDD" id="cd00082">
    <property type="entry name" value="HisKA"/>
    <property type="match status" value="1"/>
</dbReference>
<dbReference type="SUPFAM" id="SSF55874">
    <property type="entry name" value="ATPase domain of HSP90 chaperone/DNA topoisomerase II/histidine kinase"/>
    <property type="match status" value="1"/>
</dbReference>
<comment type="caution">
    <text evidence="11">The sequence shown here is derived from an EMBL/GenBank/DDBJ whole genome shotgun (WGS) entry which is preliminary data.</text>
</comment>
<keyword evidence="3" id="KW-0597">Phosphoprotein</keyword>
<name>A0A6M0Q976_9BACI</name>
<evidence type="ECO:0000256" key="6">
    <source>
        <dbReference type="ARBA" id="ARBA00022777"/>
    </source>
</evidence>
<dbReference type="RefSeq" id="WP_163180334.1">
    <property type="nucleotide sequence ID" value="NZ_JAAIWM010000005.1"/>
</dbReference>
<gene>
    <name evidence="11" type="ORF">G4D63_14035</name>
</gene>
<dbReference type="InterPro" id="IPR003661">
    <property type="entry name" value="HisK_dim/P_dom"/>
</dbReference>
<evidence type="ECO:0000313" key="11">
    <source>
        <dbReference type="EMBL" id="NEY72853.1"/>
    </source>
</evidence>
<dbReference type="InterPro" id="IPR005467">
    <property type="entry name" value="His_kinase_dom"/>
</dbReference>
<accession>A0A6M0Q976</accession>
<reference evidence="11 12" key="1">
    <citation type="submission" date="2020-02" db="EMBL/GenBank/DDBJ databases">
        <title>Bacillus aquiflavi sp. nov., isolated from yellow water of strong flavor Chinese baijiu in Yibin region of China.</title>
        <authorList>
            <person name="Xie J."/>
        </authorList>
    </citation>
    <scope>NUCLEOTIDE SEQUENCE [LARGE SCALE GENOMIC DNA]</scope>
    <source>
        <strain evidence="11 12">SA4</strain>
    </source>
</reference>
<dbReference type="SMART" id="SM00387">
    <property type="entry name" value="HATPase_c"/>
    <property type="match status" value="1"/>
</dbReference>
<dbReference type="EC" id="2.7.13.3" evidence="2"/>
<dbReference type="GO" id="GO:0000155">
    <property type="term" value="F:phosphorelay sensor kinase activity"/>
    <property type="evidence" value="ECO:0007669"/>
    <property type="project" value="InterPro"/>
</dbReference>
<keyword evidence="12" id="KW-1185">Reference proteome</keyword>
<dbReference type="Pfam" id="PF00512">
    <property type="entry name" value="HisKA"/>
    <property type="match status" value="1"/>
</dbReference>
<evidence type="ECO:0000256" key="9">
    <source>
        <dbReference type="SAM" id="Phobius"/>
    </source>
</evidence>